<dbReference type="Proteomes" id="UP000054270">
    <property type="component" value="Unassembled WGS sequence"/>
</dbReference>
<dbReference type="Gene3D" id="3.40.50.720">
    <property type="entry name" value="NAD(P)-binding Rossmann-like Domain"/>
    <property type="match status" value="1"/>
</dbReference>
<dbReference type="PANTHER" id="PTHR45348">
    <property type="entry name" value="HYPOTHETICAL OXIDOREDUCTASE (EUROFUNG)"/>
    <property type="match status" value="1"/>
</dbReference>
<dbReference type="InterPro" id="IPR011032">
    <property type="entry name" value="GroES-like_sf"/>
</dbReference>
<keyword evidence="3" id="KW-1185">Reference proteome</keyword>
<sequence>MPPIQQALLLKKKFGDLVLDKISIPTPGPGEIRVKILSSSLNPVDWKIQKHGIFLDEFPAILGSDIAGEVDELGPGVKEFDIRDRVFTQGLRSIEFAGFQQYALSRASNVSKIPPNVSFDGASSFPVALTAAYVGLYNRSPHGLEFTPPTSSSARGKYAGTPIVILGGASTVGQYTIQLAKVSGFSPIFTTASLKHTERLSALGATAVLDRNLPSSALAAAIVQRTQAPILTVYDAISTEDTQQTGLTLLAPGGRLAVVQQPTTTCREGRTIVQVIGGLGQPHNIALLSQFYHDVAYQFLEEGWLKPNNVEVLPDGLAGIPDGLRRLELDQVSGVKLVARPQET</sequence>
<reference evidence="3" key="1">
    <citation type="submission" date="2014-04" db="EMBL/GenBank/DDBJ databases">
        <title>Evolutionary Origins and Diversification of the Mycorrhizal Mutualists.</title>
        <authorList>
            <consortium name="DOE Joint Genome Institute"/>
            <consortium name="Mycorrhizal Genomics Consortium"/>
            <person name="Kohler A."/>
            <person name="Kuo A."/>
            <person name="Nagy L.G."/>
            <person name="Floudas D."/>
            <person name="Copeland A."/>
            <person name="Barry K.W."/>
            <person name="Cichocki N."/>
            <person name="Veneault-Fourrey C."/>
            <person name="LaButti K."/>
            <person name="Lindquist E.A."/>
            <person name="Lipzen A."/>
            <person name="Lundell T."/>
            <person name="Morin E."/>
            <person name="Murat C."/>
            <person name="Riley R."/>
            <person name="Ohm R."/>
            <person name="Sun H."/>
            <person name="Tunlid A."/>
            <person name="Henrissat B."/>
            <person name="Grigoriev I.V."/>
            <person name="Hibbett D.S."/>
            <person name="Martin F."/>
        </authorList>
    </citation>
    <scope>NUCLEOTIDE SEQUENCE [LARGE SCALE GENOMIC DNA]</scope>
    <source>
        <strain evidence="3">FD-334 SS-4</strain>
    </source>
</reference>
<dbReference type="InterPro" id="IPR020843">
    <property type="entry name" value="ER"/>
</dbReference>
<organism evidence="2 3">
    <name type="scientific">Hypholoma sublateritium (strain FD-334 SS-4)</name>
    <dbReference type="NCBI Taxonomy" id="945553"/>
    <lineage>
        <taxon>Eukaryota</taxon>
        <taxon>Fungi</taxon>
        <taxon>Dikarya</taxon>
        <taxon>Basidiomycota</taxon>
        <taxon>Agaricomycotina</taxon>
        <taxon>Agaricomycetes</taxon>
        <taxon>Agaricomycetidae</taxon>
        <taxon>Agaricales</taxon>
        <taxon>Agaricineae</taxon>
        <taxon>Strophariaceae</taxon>
        <taxon>Hypholoma</taxon>
    </lineage>
</organism>
<dbReference type="GO" id="GO:0016651">
    <property type="term" value="F:oxidoreductase activity, acting on NAD(P)H"/>
    <property type="evidence" value="ECO:0007669"/>
    <property type="project" value="InterPro"/>
</dbReference>
<dbReference type="CDD" id="cd08249">
    <property type="entry name" value="enoyl_reductase_like"/>
    <property type="match status" value="1"/>
</dbReference>
<dbReference type="EMBL" id="KN817533">
    <property type="protein sequence ID" value="KJA25109.1"/>
    <property type="molecule type" value="Genomic_DNA"/>
</dbReference>
<dbReference type="InterPro" id="IPR013154">
    <property type="entry name" value="ADH-like_N"/>
</dbReference>
<dbReference type="Pfam" id="PF00107">
    <property type="entry name" value="ADH_zinc_N"/>
    <property type="match status" value="1"/>
</dbReference>
<proteinExistence type="predicted"/>
<dbReference type="Pfam" id="PF08240">
    <property type="entry name" value="ADH_N"/>
    <property type="match status" value="1"/>
</dbReference>
<dbReference type="OrthoDB" id="3233595at2759"/>
<dbReference type="SUPFAM" id="SSF50129">
    <property type="entry name" value="GroES-like"/>
    <property type="match status" value="1"/>
</dbReference>
<dbReference type="InterPro" id="IPR013149">
    <property type="entry name" value="ADH-like_C"/>
</dbReference>
<evidence type="ECO:0000313" key="3">
    <source>
        <dbReference type="Proteomes" id="UP000054270"/>
    </source>
</evidence>
<dbReference type="OMA" id="WEMVFTR"/>
<feature type="domain" description="Enoyl reductase (ER)" evidence="1">
    <location>
        <begin position="15"/>
        <end position="339"/>
    </location>
</feature>
<dbReference type="PANTHER" id="PTHR45348:SF2">
    <property type="entry name" value="ZINC-TYPE ALCOHOL DEHYDROGENASE-LIKE PROTEIN C2E1P3.01"/>
    <property type="match status" value="1"/>
</dbReference>
<protein>
    <recommendedName>
        <fullName evidence="1">Enoyl reductase (ER) domain-containing protein</fullName>
    </recommendedName>
</protein>
<dbReference type="InterPro" id="IPR047122">
    <property type="entry name" value="Trans-enoyl_RdTase-like"/>
</dbReference>
<dbReference type="SMART" id="SM00829">
    <property type="entry name" value="PKS_ER"/>
    <property type="match status" value="1"/>
</dbReference>
<dbReference type="STRING" id="945553.A0A0D2P2F7"/>
<evidence type="ECO:0000313" key="2">
    <source>
        <dbReference type="EMBL" id="KJA25109.1"/>
    </source>
</evidence>
<accession>A0A0D2P2F7</accession>
<evidence type="ECO:0000259" key="1">
    <source>
        <dbReference type="SMART" id="SM00829"/>
    </source>
</evidence>
<dbReference type="InterPro" id="IPR036291">
    <property type="entry name" value="NAD(P)-bd_dom_sf"/>
</dbReference>
<dbReference type="SUPFAM" id="SSF51735">
    <property type="entry name" value="NAD(P)-binding Rossmann-fold domains"/>
    <property type="match status" value="1"/>
</dbReference>
<dbReference type="Gene3D" id="3.90.180.10">
    <property type="entry name" value="Medium-chain alcohol dehydrogenases, catalytic domain"/>
    <property type="match status" value="1"/>
</dbReference>
<name>A0A0D2P2F7_HYPSF</name>
<gene>
    <name evidence="2" type="ORF">HYPSUDRAFT_161272</name>
</gene>
<dbReference type="AlphaFoldDB" id="A0A0D2P2F7"/>